<dbReference type="Proteomes" id="UP000285517">
    <property type="component" value="Chromosome"/>
</dbReference>
<protein>
    <submittedName>
        <fullName evidence="2">Uncharacterized protein</fullName>
    </submittedName>
</protein>
<keyword evidence="1" id="KW-0732">Signal</keyword>
<dbReference type="AlphaFoldDB" id="A0A410G187"/>
<sequence>MIKPYFHFILLFSATILAQEPTTSNEKIYRVFDQLVGLDNNGLFNGPEFIDLYLNTDGTFRYLEGFDYTQGSVIYRGQYYVDVWLKYDLLEDQLLTKSKDNLGIFNVKLIHEFVSEFTLKDRHFVKLKDFGQKNFFELGYQGQELDLYINHKKNKKKRVLKSGVQYSFKPLNYYLFKYQETYARVETISNVRREFPEYKKEINDFYHNSKTLYIQDRDSFMKKLAPYLDNLLQKTKS</sequence>
<feature type="chain" id="PRO_5019232670" evidence="1">
    <location>
        <begin position="19"/>
        <end position="237"/>
    </location>
</feature>
<dbReference type="RefSeq" id="WP_128249402.1">
    <property type="nucleotide sequence ID" value="NZ_CP034951.1"/>
</dbReference>
<dbReference type="OrthoDB" id="1187639at2"/>
<evidence type="ECO:0000313" key="3">
    <source>
        <dbReference type="Proteomes" id="UP000285517"/>
    </source>
</evidence>
<dbReference type="EMBL" id="CP034951">
    <property type="protein sequence ID" value="QAA81009.1"/>
    <property type="molecule type" value="Genomic_DNA"/>
</dbReference>
<organism evidence="2 3">
    <name type="scientific">Aequorivita ciconiae</name>
    <dbReference type="NCBI Taxonomy" id="2494375"/>
    <lineage>
        <taxon>Bacteria</taxon>
        <taxon>Pseudomonadati</taxon>
        <taxon>Bacteroidota</taxon>
        <taxon>Flavobacteriia</taxon>
        <taxon>Flavobacteriales</taxon>
        <taxon>Flavobacteriaceae</taxon>
        <taxon>Aequorivita</taxon>
    </lineage>
</organism>
<name>A0A410G187_9FLAO</name>
<proteinExistence type="predicted"/>
<evidence type="ECO:0000313" key="2">
    <source>
        <dbReference type="EMBL" id="QAA81009.1"/>
    </source>
</evidence>
<reference evidence="2 3" key="1">
    <citation type="submission" date="2019-01" db="EMBL/GenBank/DDBJ databases">
        <title>Complete genome sequencing of Aequorivita sp. H23M31.</title>
        <authorList>
            <person name="Bae J.-W."/>
        </authorList>
    </citation>
    <scope>NUCLEOTIDE SEQUENCE [LARGE SCALE GENOMIC DNA]</scope>
    <source>
        <strain evidence="2 3">H23M31</strain>
    </source>
</reference>
<evidence type="ECO:0000256" key="1">
    <source>
        <dbReference type="SAM" id="SignalP"/>
    </source>
</evidence>
<gene>
    <name evidence="2" type="ORF">EI546_04365</name>
</gene>
<feature type="signal peptide" evidence="1">
    <location>
        <begin position="1"/>
        <end position="18"/>
    </location>
</feature>
<accession>A0A410G187</accession>
<keyword evidence="3" id="KW-1185">Reference proteome</keyword>
<dbReference type="KEGG" id="aev:EI546_04365"/>